<dbReference type="PANTHER" id="PTHR45527:SF1">
    <property type="entry name" value="FATTY ACID SYNTHASE"/>
    <property type="match status" value="1"/>
</dbReference>
<accession>A0A2G1WAE6</accession>
<evidence type="ECO:0000313" key="5">
    <source>
        <dbReference type="EMBL" id="PHQ36003.1"/>
    </source>
</evidence>
<gene>
    <name evidence="5" type="ORF">CEE69_07355</name>
</gene>
<evidence type="ECO:0000313" key="6">
    <source>
        <dbReference type="Proteomes" id="UP000225740"/>
    </source>
</evidence>
<dbReference type="Gene3D" id="3.30.300.30">
    <property type="match status" value="1"/>
</dbReference>
<name>A0A2G1WAE6_9BACT</name>
<dbReference type="PROSITE" id="PS50075">
    <property type="entry name" value="CARRIER"/>
    <property type="match status" value="1"/>
</dbReference>
<dbReference type="EMBL" id="NIZW01000004">
    <property type="protein sequence ID" value="PHQ36003.1"/>
    <property type="molecule type" value="Genomic_DNA"/>
</dbReference>
<evidence type="ECO:0000256" key="3">
    <source>
        <dbReference type="ARBA" id="ARBA00022553"/>
    </source>
</evidence>
<dbReference type="Pfam" id="PF00550">
    <property type="entry name" value="PP-binding"/>
    <property type="match status" value="1"/>
</dbReference>
<comment type="cofactor">
    <cofactor evidence="1">
        <name>pantetheine 4'-phosphate</name>
        <dbReference type="ChEBI" id="CHEBI:47942"/>
    </cofactor>
</comment>
<dbReference type="CDD" id="cd17649">
    <property type="entry name" value="A_NRPS_PvdJ-like"/>
    <property type="match status" value="1"/>
</dbReference>
<dbReference type="InterPro" id="IPR000873">
    <property type="entry name" value="AMP-dep_synth/lig_dom"/>
</dbReference>
<dbReference type="GO" id="GO:0031177">
    <property type="term" value="F:phosphopantetheine binding"/>
    <property type="evidence" value="ECO:0007669"/>
    <property type="project" value="InterPro"/>
</dbReference>
<dbReference type="InterPro" id="IPR020845">
    <property type="entry name" value="AMP-binding_CS"/>
</dbReference>
<dbReference type="GO" id="GO:0043041">
    <property type="term" value="P:amino acid activation for nonribosomal peptide biosynthetic process"/>
    <property type="evidence" value="ECO:0007669"/>
    <property type="project" value="TreeGrafter"/>
</dbReference>
<dbReference type="SUPFAM" id="SSF53474">
    <property type="entry name" value="alpha/beta-Hydrolases"/>
    <property type="match status" value="1"/>
</dbReference>
<dbReference type="AlphaFoldDB" id="A0A2G1WAE6"/>
<evidence type="ECO:0000256" key="2">
    <source>
        <dbReference type="ARBA" id="ARBA00022450"/>
    </source>
</evidence>
<dbReference type="Gene3D" id="3.40.50.980">
    <property type="match status" value="2"/>
</dbReference>
<dbReference type="InterPro" id="IPR036736">
    <property type="entry name" value="ACP-like_sf"/>
</dbReference>
<sequence length="926" mass="102554">MNKVNSLTASTVPFIDLFWKQCEATPHRIAVVQEDCSWTYQDLLSQSCKIAQSLLRDGVEQGDRVGICLDRSPIAIASMLGIHLAGAAFVPLDPEYPTERLRYMLEDAEIRTLIGHAKYQPLFDAGGSDDQSVHSSAGLNWIEASDLLAIQPSPANLDRNNFPAFCGEQLAYVMYTSGSTGNPKGVLINHAALTTYCRADLDVYRLRADDRTLQFSTLTFDIAIEEIFPPLLCGSCVVVRPLERADSVNELSHLIDTHQITAVHLATAYWHQWVDLMKATDSRIPSSLRLMVVTGEKVSVDHYRRWQTICDHNVLWCNAYGPTEATVTATVFIPDADFSEANMPIGKPLPGYSAVILDQNRNEVPIGETGQLFIGGPALADGYLNRPELTQAAFIERENPAGETQRWYQAGDIARWMDDGNIDFGGRVDHQIKLGSYRIEPGEIEAALTSITEVSEALVTAETMDGQKTLLAHIGLGRNSLSSVNGDTGSLAHLEATASRITKQLRELLPPYMLPTRFVFMEVFPKTINGKIDREGLPDSSHAVTARDEDLITPQTELQQKLCDIWSSVLQIPQIGIEDDFFLLGGSSLLVTQVVSRLKDQLGLELPVRDFFANPTVELAARHIEAMLGEQSNPSCDSAKVIQSQRDRLPQVEACFLPSGAHELFAVHYSPPTQQPRQNRAVVLCNAYGHEYARSYRNLQQLAMQLAQNGFEVLRFDYAGTGNSHGNALEATPHVMMKNIRDATTWMRLRHQVNSVSMIGIRLGATLAACSATTSVDQLLLWDPIVRGESFLQHLDQLHEETLSNGMRFSRPRQSSAIDQAYGTRINHVVRRQLSQLVLKLDDKPSSSVVTLLCSRDYQMAKMADSQIQTDASVIQLSDEIGWDRPELTESAFSSPDANQQITDLLLGGSSEHGQFNSHRAIEVKS</sequence>
<dbReference type="SMART" id="SM00823">
    <property type="entry name" value="PKS_PP"/>
    <property type="match status" value="1"/>
</dbReference>
<evidence type="ECO:0000256" key="1">
    <source>
        <dbReference type="ARBA" id="ARBA00001957"/>
    </source>
</evidence>
<dbReference type="PROSITE" id="PS00012">
    <property type="entry name" value="PHOSPHOPANTETHEINE"/>
    <property type="match status" value="1"/>
</dbReference>
<dbReference type="FunFam" id="1.10.1200.10:FF:000005">
    <property type="entry name" value="Nonribosomal peptide synthetase 1"/>
    <property type="match status" value="1"/>
</dbReference>
<dbReference type="RefSeq" id="WP_099260085.1">
    <property type="nucleotide sequence ID" value="NZ_NIZW01000004.1"/>
</dbReference>
<dbReference type="InterPro" id="IPR009081">
    <property type="entry name" value="PP-bd_ACP"/>
</dbReference>
<dbReference type="Pfam" id="PF12146">
    <property type="entry name" value="Hydrolase_4"/>
    <property type="match status" value="1"/>
</dbReference>
<dbReference type="SUPFAM" id="SSF56801">
    <property type="entry name" value="Acetyl-CoA synthetase-like"/>
    <property type="match status" value="1"/>
</dbReference>
<comment type="caution">
    <text evidence="5">The sequence shown here is derived from an EMBL/GenBank/DDBJ whole genome shotgun (WGS) entry which is preliminary data.</text>
</comment>
<dbReference type="InterPro" id="IPR010071">
    <property type="entry name" value="AA_adenyl_dom"/>
</dbReference>
<dbReference type="GO" id="GO:0005737">
    <property type="term" value="C:cytoplasm"/>
    <property type="evidence" value="ECO:0007669"/>
    <property type="project" value="TreeGrafter"/>
</dbReference>
<dbReference type="OrthoDB" id="9778383at2"/>
<keyword evidence="3" id="KW-0597">Phosphoprotein</keyword>
<dbReference type="NCBIfam" id="TIGR01733">
    <property type="entry name" value="AA-adenyl-dom"/>
    <property type="match status" value="1"/>
</dbReference>
<dbReference type="GeneID" id="90608023"/>
<keyword evidence="6" id="KW-1185">Reference proteome</keyword>
<dbReference type="Gene3D" id="3.40.50.1820">
    <property type="entry name" value="alpha/beta hydrolase"/>
    <property type="match status" value="1"/>
</dbReference>
<evidence type="ECO:0000259" key="4">
    <source>
        <dbReference type="PROSITE" id="PS50075"/>
    </source>
</evidence>
<dbReference type="PANTHER" id="PTHR45527">
    <property type="entry name" value="NONRIBOSOMAL PEPTIDE SYNTHETASE"/>
    <property type="match status" value="1"/>
</dbReference>
<dbReference type="Pfam" id="PF00501">
    <property type="entry name" value="AMP-binding"/>
    <property type="match status" value="1"/>
</dbReference>
<keyword evidence="2" id="KW-0596">Phosphopantetheine</keyword>
<reference evidence="5 6" key="1">
    <citation type="submission" date="2017-06" db="EMBL/GenBank/DDBJ databases">
        <title>Description of Rhodopirellula bahusiensis sp. nov.</title>
        <authorList>
            <person name="Kizina J."/>
            <person name="Harder J."/>
        </authorList>
    </citation>
    <scope>NUCLEOTIDE SEQUENCE [LARGE SCALE GENOMIC DNA]</scope>
    <source>
        <strain evidence="5 6">SWK21</strain>
    </source>
</reference>
<dbReference type="Gene3D" id="2.30.38.10">
    <property type="entry name" value="Luciferase, Domain 3"/>
    <property type="match status" value="1"/>
</dbReference>
<dbReference type="InterPro" id="IPR025110">
    <property type="entry name" value="AMP-bd_C"/>
</dbReference>
<dbReference type="FunFam" id="3.40.50.12780:FF:000012">
    <property type="entry name" value="Non-ribosomal peptide synthetase"/>
    <property type="match status" value="1"/>
</dbReference>
<dbReference type="PROSITE" id="PS00455">
    <property type="entry name" value="AMP_BINDING"/>
    <property type="match status" value="1"/>
</dbReference>
<dbReference type="InterPro" id="IPR029058">
    <property type="entry name" value="AB_hydrolase_fold"/>
</dbReference>
<dbReference type="InterPro" id="IPR045851">
    <property type="entry name" value="AMP-bd_C_sf"/>
</dbReference>
<organism evidence="5 6">
    <name type="scientific">Rhodopirellula bahusiensis</name>
    <dbReference type="NCBI Taxonomy" id="2014065"/>
    <lineage>
        <taxon>Bacteria</taxon>
        <taxon>Pseudomonadati</taxon>
        <taxon>Planctomycetota</taxon>
        <taxon>Planctomycetia</taxon>
        <taxon>Pirellulales</taxon>
        <taxon>Pirellulaceae</taxon>
        <taxon>Rhodopirellula</taxon>
    </lineage>
</organism>
<dbReference type="InterPro" id="IPR006162">
    <property type="entry name" value="Ppantetheine_attach_site"/>
</dbReference>
<dbReference type="SUPFAM" id="SSF47336">
    <property type="entry name" value="ACP-like"/>
    <property type="match status" value="1"/>
</dbReference>
<dbReference type="GO" id="GO:0044550">
    <property type="term" value="P:secondary metabolite biosynthetic process"/>
    <property type="evidence" value="ECO:0007669"/>
    <property type="project" value="TreeGrafter"/>
</dbReference>
<feature type="domain" description="Carrier" evidence="4">
    <location>
        <begin position="553"/>
        <end position="628"/>
    </location>
</feature>
<dbReference type="InterPro" id="IPR022742">
    <property type="entry name" value="Hydrolase_4"/>
</dbReference>
<protein>
    <submittedName>
        <fullName evidence="5">Peptide synthetase</fullName>
    </submittedName>
</protein>
<dbReference type="Gene3D" id="1.10.1200.10">
    <property type="entry name" value="ACP-like"/>
    <property type="match status" value="1"/>
</dbReference>
<dbReference type="Proteomes" id="UP000225740">
    <property type="component" value="Unassembled WGS sequence"/>
</dbReference>
<dbReference type="InterPro" id="IPR020806">
    <property type="entry name" value="PKS_PP-bd"/>
</dbReference>
<proteinExistence type="predicted"/>
<dbReference type="Pfam" id="PF13193">
    <property type="entry name" value="AMP-binding_C"/>
    <property type="match status" value="1"/>
</dbReference>